<keyword evidence="3 5" id="KW-1133">Transmembrane helix</keyword>
<feature type="domain" description="NnrU" evidence="6">
    <location>
        <begin position="3"/>
        <end position="190"/>
    </location>
</feature>
<comment type="caution">
    <text evidence="7">The sequence shown here is derived from an EMBL/GenBank/DDBJ whole genome shotgun (WGS) entry which is preliminary data.</text>
</comment>
<feature type="transmembrane region" description="Helical" evidence="5">
    <location>
        <begin position="71"/>
        <end position="93"/>
    </location>
</feature>
<evidence type="ECO:0000313" key="8">
    <source>
        <dbReference type="Proteomes" id="UP000307956"/>
    </source>
</evidence>
<dbReference type="OrthoDB" id="5293641at2"/>
<evidence type="ECO:0000256" key="3">
    <source>
        <dbReference type="ARBA" id="ARBA00022989"/>
    </source>
</evidence>
<organism evidence="7 8">
    <name type="scientific">Pseudothauera rhizosphaerae</name>
    <dbReference type="NCBI Taxonomy" id="2565932"/>
    <lineage>
        <taxon>Bacteria</taxon>
        <taxon>Pseudomonadati</taxon>
        <taxon>Pseudomonadota</taxon>
        <taxon>Betaproteobacteria</taxon>
        <taxon>Rhodocyclales</taxon>
        <taxon>Zoogloeaceae</taxon>
        <taxon>Pseudothauera</taxon>
    </lineage>
</organism>
<name>A0A4S4ACW6_9RHOO</name>
<keyword evidence="4 5" id="KW-0472">Membrane</keyword>
<dbReference type="RefSeq" id="WP_136386642.1">
    <property type="nucleotide sequence ID" value="NZ_SSOD01000020.1"/>
</dbReference>
<keyword evidence="2 5" id="KW-0812">Transmembrane</keyword>
<feature type="transmembrane region" description="Helical" evidence="5">
    <location>
        <begin position="113"/>
        <end position="143"/>
    </location>
</feature>
<evidence type="ECO:0000313" key="7">
    <source>
        <dbReference type="EMBL" id="THF56548.1"/>
    </source>
</evidence>
<feature type="transmembrane region" description="Helical" evidence="5">
    <location>
        <begin position="164"/>
        <end position="182"/>
    </location>
</feature>
<dbReference type="AlphaFoldDB" id="A0A4S4ACW6"/>
<gene>
    <name evidence="7" type="ORF">E6O51_19230</name>
</gene>
<accession>A0A4S4ACW6</accession>
<protein>
    <submittedName>
        <fullName evidence="7">NnrU family protein</fullName>
    </submittedName>
</protein>
<evidence type="ECO:0000256" key="4">
    <source>
        <dbReference type="ARBA" id="ARBA00023136"/>
    </source>
</evidence>
<dbReference type="InterPro" id="IPR009915">
    <property type="entry name" value="NnrU_dom"/>
</dbReference>
<dbReference type="Proteomes" id="UP000307956">
    <property type="component" value="Unassembled WGS sequence"/>
</dbReference>
<evidence type="ECO:0000256" key="1">
    <source>
        <dbReference type="ARBA" id="ARBA00004141"/>
    </source>
</evidence>
<dbReference type="EMBL" id="SSOD01000020">
    <property type="protein sequence ID" value="THF56548.1"/>
    <property type="molecule type" value="Genomic_DNA"/>
</dbReference>
<comment type="subcellular location">
    <subcellularLocation>
        <location evidence="1">Membrane</location>
        <topology evidence="1">Multi-pass membrane protein</topology>
    </subcellularLocation>
</comment>
<evidence type="ECO:0000256" key="5">
    <source>
        <dbReference type="SAM" id="Phobius"/>
    </source>
</evidence>
<sequence length="192" mass="21369">MTLLILGLVLFLGTHSVRIVADPWRTRQFARLGELKWKLAYSALSAAGLVLIVYGYGQARLDPLLLWQTPVWMRHVAALFTLPAFVLLVAAYLPGTHMKARIGHPMLAGVKLWALAHLLANNTLADLLLFGSFLVWAIIDFIVSRRRDRAEHRRRPEAALRNDAAAAAIGLLAWFTVVRYLHAPLFGVAPFG</sequence>
<proteinExistence type="predicted"/>
<dbReference type="Pfam" id="PF07298">
    <property type="entry name" value="NnrU"/>
    <property type="match status" value="1"/>
</dbReference>
<keyword evidence="8" id="KW-1185">Reference proteome</keyword>
<evidence type="ECO:0000256" key="2">
    <source>
        <dbReference type="ARBA" id="ARBA00022692"/>
    </source>
</evidence>
<dbReference type="GO" id="GO:0016020">
    <property type="term" value="C:membrane"/>
    <property type="evidence" value="ECO:0007669"/>
    <property type="project" value="UniProtKB-SubCell"/>
</dbReference>
<evidence type="ECO:0000259" key="6">
    <source>
        <dbReference type="Pfam" id="PF07298"/>
    </source>
</evidence>
<feature type="transmembrane region" description="Helical" evidence="5">
    <location>
        <begin position="40"/>
        <end position="59"/>
    </location>
</feature>
<reference evidence="7 8" key="1">
    <citation type="submission" date="2019-04" db="EMBL/GenBank/DDBJ databases">
        <title>Azoarcus rhizosphaerae sp. nov. isolated from rhizosphere of Ficus religiosa.</title>
        <authorList>
            <person name="Lin S.-Y."/>
            <person name="Hameed A."/>
            <person name="Hsu Y.-H."/>
            <person name="Young C.-C."/>
        </authorList>
    </citation>
    <scope>NUCLEOTIDE SEQUENCE [LARGE SCALE GENOMIC DNA]</scope>
    <source>
        <strain evidence="7 8">CC-YHH848</strain>
    </source>
</reference>